<feature type="transmembrane region" description="Helical" evidence="7">
    <location>
        <begin position="218"/>
        <end position="237"/>
    </location>
</feature>
<feature type="transmembrane region" description="Helical" evidence="7">
    <location>
        <begin position="439"/>
        <end position="463"/>
    </location>
</feature>
<evidence type="ECO:0000256" key="7">
    <source>
        <dbReference type="SAM" id="Phobius"/>
    </source>
</evidence>
<evidence type="ECO:0000256" key="5">
    <source>
        <dbReference type="ARBA" id="ARBA00023136"/>
    </source>
</evidence>
<feature type="transmembrane region" description="Helical" evidence="7">
    <location>
        <begin position="288"/>
        <end position="312"/>
    </location>
</feature>
<feature type="transmembrane region" description="Helical" evidence="7">
    <location>
        <begin position="54"/>
        <end position="75"/>
    </location>
</feature>
<comment type="similarity">
    <text evidence="2 6">Belongs to the major facilitator superfamily. Proton-dependent oligopeptide transporter (POT/PTR) (TC 2.A.17) family.</text>
</comment>
<reference evidence="8 9" key="1">
    <citation type="submission" date="2016-09" db="EMBL/GenBank/DDBJ databases">
        <title>Extensive genetic diversity and differential bi-allelic expression allows diatom success in the polar Southern Ocean.</title>
        <authorList>
            <consortium name="DOE Joint Genome Institute"/>
            <person name="Mock T."/>
            <person name="Otillar R.P."/>
            <person name="Strauss J."/>
            <person name="Dupont C."/>
            <person name="Frickenhaus S."/>
            <person name="Maumus F."/>
            <person name="Mcmullan M."/>
            <person name="Sanges R."/>
            <person name="Schmutz J."/>
            <person name="Toseland A."/>
            <person name="Valas R."/>
            <person name="Veluchamy A."/>
            <person name="Ward B.J."/>
            <person name="Allen A."/>
            <person name="Barry K."/>
            <person name="Falciatore A."/>
            <person name="Ferrante M."/>
            <person name="Fortunato A.E."/>
            <person name="Gloeckner G."/>
            <person name="Gruber A."/>
            <person name="Hipkin R."/>
            <person name="Janech M."/>
            <person name="Kroth P."/>
            <person name="Leese F."/>
            <person name="Lindquist E."/>
            <person name="Lyon B.R."/>
            <person name="Martin J."/>
            <person name="Mayer C."/>
            <person name="Parker M."/>
            <person name="Quesneville H."/>
            <person name="Raymond J."/>
            <person name="Uhlig C."/>
            <person name="Valentin K.U."/>
            <person name="Worden A.Z."/>
            <person name="Armbrust E.V."/>
            <person name="Bowler C."/>
            <person name="Green B."/>
            <person name="Moulton V."/>
            <person name="Van Oosterhout C."/>
            <person name="Grigoriev I."/>
        </authorList>
    </citation>
    <scope>NUCLEOTIDE SEQUENCE [LARGE SCALE GENOMIC DNA]</scope>
    <source>
        <strain evidence="8 9">CCMP1102</strain>
    </source>
</reference>
<feature type="non-terminal residue" evidence="8">
    <location>
        <position position="1"/>
    </location>
</feature>
<feature type="transmembrane region" description="Helical" evidence="7">
    <location>
        <begin position="332"/>
        <end position="352"/>
    </location>
</feature>
<feature type="transmembrane region" description="Helical" evidence="7">
    <location>
        <begin position="106"/>
        <end position="130"/>
    </location>
</feature>
<dbReference type="Pfam" id="PF00854">
    <property type="entry name" value="PTR2"/>
    <property type="match status" value="2"/>
</dbReference>
<evidence type="ECO:0000313" key="8">
    <source>
        <dbReference type="EMBL" id="OEU13730.1"/>
    </source>
</evidence>
<sequence length="571" mass="63216">NDNDEELPNDVCTEKQLSSLPIVCLNQNSRTKKERPLRHVDEHGNVSTYSLRPMFYSVIFILMVELLERFSFYGVNYTMTSFLTGAYDDRKKHLPESERWNADMNAISASSMVSISTAVAYSTPFFGAILADCFLGDYKAMLVGSIGFYLPGLLLILASSVPHFWGQETFNRTALSIGLLGLWPIGTGIVKSIVNVFGAKQFHPLLQSSLIESYYVKFYMCINIGAFIGGIIVPLVAQSDVTLAYTFPVVMLLIAIILFLSGTPRYVRHPPCSSSSSSSSKSNSSLLTIFKISALIIPFNIAYSQMATTFIIQGTVMKRAFGWIDAASMNNADAVSVLFFGHFVGSHLYPYLNRHNIKLTTTNKFALGSTLGTLAIAWALFLEHKIHKQYALDGKKISILWQALAYVMIGAGEIFAVSAAYEVAFTAAPPEQKVLASALNLFCVGGIPNLLCLVLYNLCSSWFVPTTKKISISRLEDYVSAEVYKYFMVLLGVALLGVIINLLPAVQNFVRSVEEAATESIKTPNLKTPLARRRKDRKRIEASPLLRMQRHKAYLKYGSGPQLYKAGSMRA</sequence>
<feature type="transmembrane region" description="Helical" evidence="7">
    <location>
        <begin position="401"/>
        <end position="427"/>
    </location>
</feature>
<keyword evidence="5 7" id="KW-0472">Membrane</keyword>
<name>A0A1E7F6F6_9STRA</name>
<evidence type="ECO:0000256" key="1">
    <source>
        <dbReference type="ARBA" id="ARBA00004141"/>
    </source>
</evidence>
<dbReference type="PROSITE" id="PS01023">
    <property type="entry name" value="PTR2_2"/>
    <property type="match status" value="1"/>
</dbReference>
<dbReference type="Proteomes" id="UP000095751">
    <property type="component" value="Unassembled WGS sequence"/>
</dbReference>
<feature type="transmembrane region" description="Helical" evidence="7">
    <location>
        <begin position="243"/>
        <end position="267"/>
    </location>
</feature>
<evidence type="ECO:0000256" key="3">
    <source>
        <dbReference type="ARBA" id="ARBA00022692"/>
    </source>
</evidence>
<dbReference type="InterPro" id="IPR018456">
    <property type="entry name" value="PTR2_symporter_CS"/>
</dbReference>
<comment type="subcellular location">
    <subcellularLocation>
        <location evidence="1 6">Membrane</location>
        <topology evidence="1 6">Multi-pass membrane protein</topology>
    </subcellularLocation>
</comment>
<dbReference type="GO" id="GO:0016020">
    <property type="term" value="C:membrane"/>
    <property type="evidence" value="ECO:0007669"/>
    <property type="project" value="UniProtKB-SubCell"/>
</dbReference>
<evidence type="ECO:0000256" key="4">
    <source>
        <dbReference type="ARBA" id="ARBA00022989"/>
    </source>
</evidence>
<evidence type="ECO:0000256" key="6">
    <source>
        <dbReference type="RuleBase" id="RU003755"/>
    </source>
</evidence>
<dbReference type="EMBL" id="KV784361">
    <property type="protein sequence ID" value="OEU13730.1"/>
    <property type="molecule type" value="Genomic_DNA"/>
</dbReference>
<keyword evidence="6" id="KW-0813">Transport</keyword>
<feature type="transmembrane region" description="Helical" evidence="7">
    <location>
        <begin position="177"/>
        <end position="197"/>
    </location>
</feature>
<evidence type="ECO:0000256" key="2">
    <source>
        <dbReference type="ARBA" id="ARBA00005982"/>
    </source>
</evidence>
<dbReference type="AlphaFoldDB" id="A0A1E7F6F6"/>
<feature type="transmembrane region" description="Helical" evidence="7">
    <location>
        <begin position="483"/>
        <end position="503"/>
    </location>
</feature>
<dbReference type="GO" id="GO:0006857">
    <property type="term" value="P:oligopeptide transport"/>
    <property type="evidence" value="ECO:0007669"/>
    <property type="project" value="InterPro"/>
</dbReference>
<feature type="transmembrane region" description="Helical" evidence="7">
    <location>
        <begin position="142"/>
        <end position="165"/>
    </location>
</feature>
<organism evidence="8 9">
    <name type="scientific">Fragilariopsis cylindrus CCMP1102</name>
    <dbReference type="NCBI Taxonomy" id="635003"/>
    <lineage>
        <taxon>Eukaryota</taxon>
        <taxon>Sar</taxon>
        <taxon>Stramenopiles</taxon>
        <taxon>Ochrophyta</taxon>
        <taxon>Bacillariophyta</taxon>
        <taxon>Bacillariophyceae</taxon>
        <taxon>Bacillariophycidae</taxon>
        <taxon>Bacillariales</taxon>
        <taxon>Bacillariaceae</taxon>
        <taxon>Fragilariopsis</taxon>
    </lineage>
</organism>
<accession>A0A1E7F6F6</accession>
<keyword evidence="3 6" id="KW-0812">Transmembrane</keyword>
<keyword evidence="9" id="KW-1185">Reference proteome</keyword>
<feature type="non-terminal residue" evidence="8">
    <location>
        <position position="571"/>
    </location>
</feature>
<dbReference type="InterPro" id="IPR000109">
    <property type="entry name" value="POT_fam"/>
</dbReference>
<protein>
    <submittedName>
        <fullName evidence="8">MFS general substrate transporter</fullName>
    </submittedName>
</protein>
<feature type="transmembrane region" description="Helical" evidence="7">
    <location>
        <begin position="364"/>
        <end position="381"/>
    </location>
</feature>
<proteinExistence type="inferred from homology"/>
<dbReference type="OrthoDB" id="8904098at2759"/>
<dbReference type="PANTHER" id="PTHR11654">
    <property type="entry name" value="OLIGOPEPTIDE TRANSPORTER-RELATED"/>
    <property type="match status" value="1"/>
</dbReference>
<dbReference type="SUPFAM" id="SSF103473">
    <property type="entry name" value="MFS general substrate transporter"/>
    <property type="match status" value="1"/>
</dbReference>
<keyword evidence="4 7" id="KW-1133">Transmembrane helix</keyword>
<dbReference type="KEGG" id="fcy:FRACYDRAFT_136520"/>
<dbReference type="InterPro" id="IPR036259">
    <property type="entry name" value="MFS_trans_sf"/>
</dbReference>
<dbReference type="Gene3D" id="1.20.1250.20">
    <property type="entry name" value="MFS general substrate transporter like domains"/>
    <property type="match status" value="2"/>
</dbReference>
<gene>
    <name evidence="8" type="ORF">FRACYDRAFT_136520</name>
</gene>
<dbReference type="InParanoid" id="A0A1E7F6F6"/>
<dbReference type="GO" id="GO:0022857">
    <property type="term" value="F:transmembrane transporter activity"/>
    <property type="evidence" value="ECO:0007669"/>
    <property type="project" value="InterPro"/>
</dbReference>
<evidence type="ECO:0000313" key="9">
    <source>
        <dbReference type="Proteomes" id="UP000095751"/>
    </source>
</evidence>